<dbReference type="GO" id="GO:0031105">
    <property type="term" value="C:septin complex"/>
    <property type="evidence" value="ECO:0000318"/>
    <property type="project" value="GO_Central"/>
</dbReference>
<keyword evidence="2 3" id="KW-0342">GTP-binding</keyword>
<accession>A3KNM3</accession>
<dbReference type="OrthoDB" id="416553at2759"/>
<dbReference type="GO" id="GO:0017157">
    <property type="term" value="P:regulation of exocytosis"/>
    <property type="evidence" value="ECO:0000318"/>
    <property type="project" value="GO_Central"/>
</dbReference>
<reference evidence="7" key="2">
    <citation type="journal article" date="2009" name="BMC Genomics">
        <title>A microarray analysis of sex- and gonad-biased gene expression in the zebrafish: evidence for masculinization of the transcriptome.</title>
        <authorList>
            <person name="Small C.M."/>
            <person name="Carney G.E."/>
            <person name="Mo Q."/>
            <person name="Vannucci M."/>
            <person name="Jones A.G."/>
        </authorList>
    </citation>
    <scope>NUCLEOTIDE SEQUENCE</scope>
</reference>
<dbReference type="Proteomes" id="UP000000437">
    <property type="component" value="Chromosome 21"/>
</dbReference>
<evidence type="ECO:0000313" key="5">
    <source>
        <dbReference type="EMBL" id="AAI33915.1"/>
    </source>
</evidence>
<keyword evidence="1 3" id="KW-0547">Nucleotide-binding</keyword>
<reference evidence="7" key="8">
    <citation type="submission" date="2025-04" db="UniProtKB">
        <authorList>
            <consortium name="RefSeq"/>
        </authorList>
    </citation>
    <scope>IDENTIFICATION</scope>
</reference>
<dbReference type="GeneID" id="558037"/>
<dbReference type="InterPro" id="IPR030379">
    <property type="entry name" value="G_SEPTIN_dom"/>
</dbReference>
<dbReference type="PhylomeDB" id="A3KNM3"/>
<dbReference type="PROSITE" id="PS51719">
    <property type="entry name" value="G_SEPTIN"/>
    <property type="match status" value="1"/>
</dbReference>
<dbReference type="AlphaFoldDB" id="A3KNM3"/>
<dbReference type="SUPFAM" id="SSF52540">
    <property type="entry name" value="P-loop containing nucleoside triphosphate hydrolases"/>
    <property type="match status" value="1"/>
</dbReference>
<dbReference type="Gene3D" id="3.40.50.300">
    <property type="entry name" value="P-loop containing nucleotide triphosphate hydrolases"/>
    <property type="match status" value="1"/>
</dbReference>
<comment type="similarity">
    <text evidence="3">Belongs to the TRAFAC class TrmE-Era-EngA-EngB-Septin-like GTPase superfamily. Septin GTPase family.</text>
</comment>
<gene>
    <name evidence="5 7 8" type="ORF">zgc:162239</name>
</gene>
<reference evidence="7" key="7">
    <citation type="journal article" date="2017" name="Nat. Commun.">
        <title>Evolution of complexity in the zebrafish synapse proteome.</title>
        <authorList>
            <person name="Bayes A."/>
            <person name="Collins M.O."/>
            <person name="Reig-Viader R."/>
            <person name="Gou G."/>
            <person name="Goulding D."/>
            <person name="Izquierdo A."/>
            <person name="Choudhary J.S."/>
            <person name="Emes R.D."/>
            <person name="Grant S.G."/>
        </authorList>
    </citation>
    <scope>NUCLEOTIDE SEQUENCE</scope>
</reference>
<reference evidence="7" key="4">
    <citation type="journal article" date="2013" name="Mech. Dev.">
        <title>Global analysis of the haematopoietic and endothelial transcriptome during zebrafish development.</title>
        <authorList>
            <person name="Cannon J.E."/>
            <person name="Place E.S."/>
            <person name="Eve A.M."/>
            <person name="Bradshaw C.R."/>
            <person name="Sesay A."/>
            <person name="Morrell N.W."/>
            <person name="Smith J.C."/>
        </authorList>
    </citation>
    <scope>NUCLEOTIDE SEQUENCE</scope>
</reference>
<name>A3KNM3_DANRE</name>
<organism evidence="5">
    <name type="scientific">Danio rerio</name>
    <name type="common">Zebrafish</name>
    <name type="synonym">Brachydanio rerio</name>
    <dbReference type="NCBI Taxonomy" id="7955"/>
    <lineage>
        <taxon>Eukaryota</taxon>
        <taxon>Metazoa</taxon>
        <taxon>Chordata</taxon>
        <taxon>Craniata</taxon>
        <taxon>Vertebrata</taxon>
        <taxon>Euteleostomi</taxon>
        <taxon>Actinopterygii</taxon>
        <taxon>Neopterygii</taxon>
        <taxon>Teleostei</taxon>
        <taxon>Ostariophysi</taxon>
        <taxon>Cypriniformes</taxon>
        <taxon>Danionidae</taxon>
        <taxon>Danioninae</taxon>
        <taxon>Danio</taxon>
    </lineage>
</organism>
<dbReference type="GO" id="GO:0005940">
    <property type="term" value="C:septin ring"/>
    <property type="evidence" value="ECO:0000318"/>
    <property type="project" value="GO_Central"/>
</dbReference>
<dbReference type="CDD" id="cd01850">
    <property type="entry name" value="CDC_Septin"/>
    <property type="match status" value="1"/>
</dbReference>
<reference evidence="6" key="5">
    <citation type="journal article" date="2013" name="Nature">
        <title>The zebrafish reference genome sequence and its relationship to the human genome.</title>
        <authorList>
            <consortium name="Genome Reference Consortium Zebrafish"/>
            <person name="Howe K."/>
            <person name="Clark M.D."/>
            <person name="Torroja C.F."/>
            <person name="Torrance J."/>
            <person name="Berthelot C."/>
            <person name="Muffato M."/>
            <person name="Collins J.E."/>
            <person name="Humphray S."/>
            <person name="McLaren K."/>
            <person name="Matthews L."/>
            <person name="McLaren S."/>
            <person name="Sealy I."/>
            <person name="Caccamo M."/>
            <person name="Churcher C."/>
            <person name="Scott C."/>
            <person name="Barrett J.C."/>
            <person name="Koch R."/>
            <person name="Rauch G.J."/>
            <person name="White S."/>
            <person name="Chow W."/>
            <person name="Kilian B."/>
            <person name="Quintais L.T."/>
            <person name="Guerra-Assuncao J.A."/>
            <person name="Zhou Y."/>
            <person name="Gu Y."/>
            <person name="Yen J."/>
            <person name="Vogel J.H."/>
            <person name="Eyre T."/>
            <person name="Redmond S."/>
            <person name="Banerjee R."/>
            <person name="Chi J."/>
            <person name="Fu B."/>
            <person name="Langley E."/>
            <person name="Maguire S.F."/>
            <person name="Laird G.K."/>
            <person name="Lloyd D."/>
            <person name="Kenyon E."/>
            <person name="Donaldson S."/>
            <person name="Sehra H."/>
            <person name="Almeida-King J."/>
            <person name="Loveland J."/>
            <person name="Trevanion S."/>
            <person name="Jones M."/>
            <person name="Quail M."/>
            <person name="Willey D."/>
            <person name="Hunt A."/>
            <person name="Burton J."/>
            <person name="Sims S."/>
            <person name="McLay K."/>
            <person name="Plumb B."/>
            <person name="Davis J."/>
            <person name="Clee C."/>
            <person name="Oliver K."/>
            <person name="Clark R."/>
            <person name="Riddle C."/>
            <person name="Elliot D."/>
            <person name="Eliott D."/>
            <person name="Threadgold G."/>
            <person name="Harden G."/>
            <person name="Ware D."/>
            <person name="Begum S."/>
            <person name="Mortimore B."/>
            <person name="Mortimer B."/>
            <person name="Kerry G."/>
            <person name="Heath P."/>
            <person name="Phillimore B."/>
            <person name="Tracey A."/>
            <person name="Corby N."/>
            <person name="Dunn M."/>
            <person name="Johnson C."/>
            <person name="Wood J."/>
            <person name="Clark S."/>
            <person name="Pelan S."/>
            <person name="Griffiths G."/>
            <person name="Smith M."/>
            <person name="Glithero R."/>
            <person name="Howden P."/>
            <person name="Barker N."/>
            <person name="Lloyd C."/>
            <person name="Stevens C."/>
            <person name="Harley J."/>
            <person name="Holt K."/>
            <person name="Panagiotidis G."/>
            <person name="Lovell J."/>
            <person name="Beasley H."/>
            <person name="Henderson C."/>
            <person name="Gordon D."/>
            <person name="Auger K."/>
            <person name="Wright D."/>
            <person name="Collins J."/>
            <person name="Raisen C."/>
            <person name="Dyer L."/>
            <person name="Leung K."/>
            <person name="Robertson L."/>
            <person name="Ambridge K."/>
            <person name="Leongamornlert D."/>
            <person name="McGuire S."/>
            <person name="Gilderthorp R."/>
            <person name="Griffiths C."/>
            <person name="Manthravadi D."/>
            <person name="Nichol S."/>
            <person name="Barker G."/>
            <person name="Whitehead S."/>
            <person name="Kay M."/>
            <person name="Brown J."/>
            <person name="Murnane C."/>
            <person name="Gray E."/>
            <person name="Humphries M."/>
            <person name="Sycamore N."/>
            <person name="Barker D."/>
            <person name="Saunders D."/>
            <person name="Wallis J."/>
            <person name="Babbage A."/>
            <person name="Hammond S."/>
            <person name="Mashreghi-Mohammadi M."/>
            <person name="Barr L."/>
            <person name="Martin S."/>
            <person name="Wray P."/>
            <person name="Ellington A."/>
            <person name="Matthews N."/>
            <person name="Ellwood M."/>
            <person name="Woodmansey R."/>
            <person name="Clark G."/>
            <person name="Cooper J."/>
            <person name="Cooper J."/>
            <person name="Tromans A."/>
            <person name="Grafham D."/>
            <person name="Skuce C."/>
            <person name="Pandian R."/>
            <person name="Andrews R."/>
            <person name="Harrison E."/>
            <person name="Kimberley A."/>
            <person name="Garnett J."/>
            <person name="Fosker N."/>
            <person name="Hall R."/>
            <person name="Garner P."/>
            <person name="Kelly D."/>
            <person name="Bird C."/>
            <person name="Palmer S."/>
            <person name="Gehring I."/>
            <person name="Berger A."/>
            <person name="Dooley C.M."/>
            <person name="Ersan-Urun Z."/>
            <person name="Eser C."/>
            <person name="Geiger H."/>
            <person name="Geisler M."/>
            <person name="Karotki L."/>
            <person name="Kirn A."/>
            <person name="Konantz J."/>
            <person name="Konantz M."/>
            <person name="Oberlander M."/>
            <person name="Rudolph-Geiger S."/>
            <person name="Teucke M."/>
            <person name="Lanz C."/>
            <person name="Raddatz G."/>
            <person name="Osoegawa K."/>
            <person name="Zhu B."/>
            <person name="Rapp A."/>
            <person name="Widaa S."/>
            <person name="Langford C."/>
            <person name="Yang F."/>
            <person name="Schuster S.C."/>
            <person name="Carter N.P."/>
            <person name="Harrow J."/>
            <person name="Ning Z."/>
            <person name="Herrero J."/>
            <person name="Searle S.M."/>
            <person name="Enright A."/>
            <person name="Geisler R."/>
            <person name="Plasterk R.H."/>
            <person name="Lee C."/>
            <person name="Westerfield M."/>
            <person name="de Jong P.J."/>
            <person name="Zon L.I."/>
            <person name="Postlethwait J.H."/>
            <person name="Nusslein-Volhard C."/>
            <person name="Hubbard T.J."/>
            <person name="Roest Crollius H."/>
            <person name="Rogers J."/>
            <person name="Stemple D.L."/>
        </authorList>
    </citation>
    <scope>NUCLEOTIDE SEQUENCE [LARGE SCALE GENOMIC DNA]</scope>
</reference>
<dbReference type="Reactome" id="R-DRE-111469">
    <property type="pathway name" value="SMAC, XIAP-regulated apoptotic response"/>
</dbReference>
<protein>
    <submittedName>
        <fullName evidence="7">Uncharacterized protein LOC558037</fullName>
    </submittedName>
    <submittedName>
        <fullName evidence="5">Zgc:162239 protein</fullName>
    </submittedName>
</protein>
<dbReference type="GO" id="GO:0005525">
    <property type="term" value="F:GTP binding"/>
    <property type="evidence" value="ECO:0007669"/>
    <property type="project" value="UniProtKB-KW"/>
</dbReference>
<dbReference type="ZFIN" id="ZDB-GENE-070424-28">
    <property type="gene designation" value="zgc:162239"/>
</dbReference>
<reference evidence="5" key="1">
    <citation type="submission" date="2007-03" db="EMBL/GenBank/DDBJ databases">
        <authorList>
            <consortium name="NIH - Zebrafish Gene Collection (ZGC) project"/>
        </authorList>
    </citation>
    <scope>NUCLEOTIDE SEQUENCE [LARGE SCALE MRNA]</scope>
    <source>
        <tissue evidence="5">Testes</tissue>
    </source>
</reference>
<dbReference type="GO" id="GO:0008104">
    <property type="term" value="P:intracellular protein localization"/>
    <property type="evidence" value="ECO:0000318"/>
    <property type="project" value="GO_Central"/>
</dbReference>
<dbReference type="Reactome" id="R-DRE-111457">
    <property type="pathway name" value="Release of apoptotic factors from the mitochondria"/>
</dbReference>
<dbReference type="MINT" id="A3KNM3"/>
<evidence type="ECO:0007829" key="9">
    <source>
        <dbReference type="PeptideAtlas" id="A3KNM3"/>
    </source>
</evidence>
<dbReference type="AGR" id="ZFIN:ZDB-GENE-070424-28"/>
<sequence>MEEHKEFSIGLPDSGMESFLRDVDTSLESTQAEDKDKNIFPSEALCSSSPLAEHKTRPVDDHGLPVRGQSHWGHFDPYDDSEECVGIVTLPNQVKYKAVKRGFVFNLMVVGESGLGKSTLVDTLFLTNLYMDRHIPVASEKIARTVSITKSTVDIVEEGVNLRLTVIDTPGFGDALDNRESWKAALRYVNQQMVKYYKDEVGVNRQNIKDNRVHCCLYFISPHGHGLRPIDVKFMKALEQKVNIVPVLAKADSLTQKETRNMKAKILSEIHKHKIKIFQVPECDPDDNHLHRQQDLELKRSIPFAVVGSNTVIESNGRRVRARVYPWGTVEVENPAHSDFVHLRNMLICTHMQDLKHTTHHMLYENYRINHLCENLGNM</sequence>
<reference evidence="7" key="6">
    <citation type="journal article" date="2016" name="BMC Genomics">
        <title>Gene evolution and gene expression after whole genome duplication in fish: the PhyloFish database.</title>
        <authorList>
            <person name="Pasquier J."/>
            <person name="Cabau C."/>
            <person name="Nguyen T."/>
            <person name="Jouanno E."/>
            <person name="Severac D."/>
            <person name="Braasch I."/>
            <person name="Journot L."/>
            <person name="Pontarotti P."/>
            <person name="Klopp C."/>
            <person name="Postlethwait J.H."/>
            <person name="Guiguen Y."/>
            <person name="Bobe J."/>
        </authorList>
    </citation>
    <scope>NUCLEOTIDE SEQUENCE</scope>
</reference>
<evidence type="ECO:0000313" key="8">
    <source>
        <dbReference type="ZFIN" id="ZDB-GENE-070424-28"/>
    </source>
</evidence>
<dbReference type="GO" id="GO:0008021">
    <property type="term" value="C:synaptic vesicle"/>
    <property type="evidence" value="ECO:0000318"/>
    <property type="project" value="GO_Central"/>
</dbReference>
<dbReference type="KEGG" id="dre:558037"/>
<dbReference type="FunFam" id="3.40.50.300:FF:004283">
    <property type="entry name" value="Zgc:162239"/>
    <property type="match status" value="1"/>
</dbReference>
<dbReference type="Pfam" id="PF00735">
    <property type="entry name" value="Septin"/>
    <property type="match status" value="1"/>
</dbReference>
<dbReference type="GO" id="GO:0060090">
    <property type="term" value="F:molecular adaptor activity"/>
    <property type="evidence" value="ECO:0000318"/>
    <property type="project" value="GO_Central"/>
</dbReference>
<evidence type="ECO:0000256" key="1">
    <source>
        <dbReference type="ARBA" id="ARBA00022741"/>
    </source>
</evidence>
<dbReference type="InterPro" id="IPR027417">
    <property type="entry name" value="P-loop_NTPase"/>
</dbReference>
<evidence type="ECO:0000259" key="4">
    <source>
        <dbReference type="PROSITE" id="PS51719"/>
    </source>
</evidence>
<dbReference type="IntAct" id="A3KNM3">
    <property type="interactions" value="1"/>
</dbReference>
<keyword evidence="6" id="KW-1185">Reference proteome</keyword>
<dbReference type="GO" id="GO:0003924">
    <property type="term" value="F:GTPase activity"/>
    <property type="evidence" value="ECO:0000318"/>
    <property type="project" value="GO_Central"/>
</dbReference>
<dbReference type="EMBL" id="BC133914">
    <property type="protein sequence ID" value="AAI33915.1"/>
    <property type="molecule type" value="mRNA"/>
</dbReference>
<reference evidence="7" key="3">
    <citation type="journal article" date="2010" name="Aquat. Toxicol.">
        <title>Mechanisms of toxicity of di(2-ethylhexyl) phthalate on the reproductive health of male zebrafish.</title>
        <authorList>
            <person name="Uren-Webster T.M."/>
            <person name="Lewis C."/>
            <person name="Filby A.L."/>
            <person name="Paull G.C."/>
            <person name="Santos E.M."/>
        </authorList>
    </citation>
    <scope>NUCLEOTIDE SEQUENCE</scope>
</reference>
<dbReference type="RefSeq" id="NP_001076284.1">
    <property type="nucleotide sequence ID" value="NM_001082815.1"/>
</dbReference>
<dbReference type="GO" id="GO:0015630">
    <property type="term" value="C:microtubule cytoskeleton"/>
    <property type="evidence" value="ECO:0000318"/>
    <property type="project" value="GO_Central"/>
</dbReference>
<evidence type="ECO:0000256" key="3">
    <source>
        <dbReference type="RuleBase" id="RU004560"/>
    </source>
</evidence>
<evidence type="ECO:0000313" key="6">
    <source>
        <dbReference type="Proteomes" id="UP000000437"/>
    </source>
</evidence>
<keyword evidence="9" id="KW-1267">Proteomics identification</keyword>
<dbReference type="GO" id="GO:0032153">
    <property type="term" value="C:cell division site"/>
    <property type="evidence" value="ECO:0000318"/>
    <property type="project" value="GO_Central"/>
</dbReference>
<dbReference type="PANTHER" id="PTHR18884">
    <property type="entry name" value="SEPTIN"/>
    <property type="match status" value="1"/>
</dbReference>
<dbReference type="GO" id="GO:0061640">
    <property type="term" value="P:cytoskeleton-dependent cytokinesis"/>
    <property type="evidence" value="ECO:0000318"/>
    <property type="project" value="GO_Central"/>
</dbReference>
<proteinExistence type="evidence at protein level"/>
<evidence type="ECO:0000313" key="7">
    <source>
        <dbReference type="RefSeq" id="NP_001076284.1"/>
    </source>
</evidence>
<evidence type="ECO:0000256" key="2">
    <source>
        <dbReference type="ARBA" id="ARBA00023134"/>
    </source>
</evidence>
<dbReference type="InterPro" id="IPR016491">
    <property type="entry name" value="Septin"/>
</dbReference>
<feature type="domain" description="Septin-type G" evidence="4">
    <location>
        <begin position="101"/>
        <end position="374"/>
    </location>
</feature>